<sequence length="414" mass="41822">MASTRERAASYSDGGSDALLDVTDDSDVEAPAGSLFAAEGRRSGEPRRRRRKRKAQTSSCTWRRAACACLCVGLLGVCGGGGFLYWRYTELADDDSVPWDSMSPAWKQSTCPYDPVAGSGVDGSHDGGSEGDGGDGGGASMYPAHRVGSGSGSDGAGLGSDASDGSVTGAGGGGVGARAPAVALPPSVGGVVDEAAAARGASVTPTLPPPVPTCAGPDFVSLCWAANTSLKLDYFAVVGDDWWDNSSALSRPLCRTSGGNTTCTVRGLLPATRVNLRLLAWRDTPPAKQNASNADAESAVGAATTGTAGGCGNAADMRAWRAAKATAKPAIQKCLVDCALNKDPQACAGACITKAIGVSAPCAACWVAEGDCTLSHCVFPCISPGSAACKACSRQHCFPACVECTGIPEWAFPP</sequence>
<feature type="region of interest" description="Disordered" evidence="1">
    <location>
        <begin position="113"/>
        <end position="175"/>
    </location>
</feature>
<feature type="compositionally biased region" description="Gly residues" evidence="1">
    <location>
        <begin position="130"/>
        <end position="139"/>
    </location>
</feature>
<feature type="region of interest" description="Disordered" evidence="1">
    <location>
        <begin position="1"/>
        <end position="55"/>
    </location>
</feature>
<organism evidence="3">
    <name type="scientific">Bicosoecida sp. CB-2014</name>
    <dbReference type="NCBI Taxonomy" id="1486930"/>
    <lineage>
        <taxon>Eukaryota</taxon>
        <taxon>Sar</taxon>
        <taxon>Stramenopiles</taxon>
        <taxon>Bigyra</taxon>
        <taxon>Opalozoa</taxon>
        <taxon>Bicosoecida</taxon>
    </lineage>
</organism>
<dbReference type="EMBL" id="HBFS01001398">
    <property type="protein sequence ID" value="CAD8907747.1"/>
    <property type="molecule type" value="Transcribed_RNA"/>
</dbReference>
<evidence type="ECO:0000256" key="1">
    <source>
        <dbReference type="SAM" id="MobiDB-lite"/>
    </source>
</evidence>
<feature type="compositionally biased region" description="Gly residues" evidence="1">
    <location>
        <begin position="149"/>
        <end position="158"/>
    </location>
</feature>
<gene>
    <name evidence="3" type="ORF">BSP0115_LOCUS943</name>
</gene>
<feature type="transmembrane region" description="Helical" evidence="2">
    <location>
        <begin position="61"/>
        <end position="86"/>
    </location>
</feature>
<keyword evidence="2" id="KW-0812">Transmembrane</keyword>
<reference evidence="3" key="1">
    <citation type="submission" date="2021-01" db="EMBL/GenBank/DDBJ databases">
        <authorList>
            <person name="Corre E."/>
            <person name="Pelletier E."/>
            <person name="Niang G."/>
            <person name="Scheremetjew M."/>
            <person name="Finn R."/>
            <person name="Kale V."/>
            <person name="Holt S."/>
            <person name="Cochrane G."/>
            <person name="Meng A."/>
            <person name="Brown T."/>
            <person name="Cohen L."/>
        </authorList>
    </citation>
    <scope>NUCLEOTIDE SEQUENCE</scope>
    <source>
        <strain evidence="3">Ms1</strain>
    </source>
</reference>
<dbReference type="AlphaFoldDB" id="A0A7S1C2F5"/>
<evidence type="ECO:0000256" key="2">
    <source>
        <dbReference type="SAM" id="Phobius"/>
    </source>
</evidence>
<keyword evidence="2" id="KW-0472">Membrane</keyword>
<name>A0A7S1C2F5_9STRA</name>
<keyword evidence="2" id="KW-1133">Transmembrane helix</keyword>
<evidence type="ECO:0000313" key="3">
    <source>
        <dbReference type="EMBL" id="CAD8907747.1"/>
    </source>
</evidence>
<accession>A0A7S1C2F5</accession>
<protein>
    <submittedName>
        <fullName evidence="3">Uncharacterized protein</fullName>
    </submittedName>
</protein>
<proteinExistence type="predicted"/>